<feature type="transmembrane region" description="Helical" evidence="9">
    <location>
        <begin position="190"/>
        <end position="212"/>
    </location>
</feature>
<dbReference type="GO" id="GO:0015190">
    <property type="term" value="F:L-leucine transmembrane transporter activity"/>
    <property type="evidence" value="ECO:0007669"/>
    <property type="project" value="TreeGrafter"/>
</dbReference>
<evidence type="ECO:0000313" key="10">
    <source>
        <dbReference type="EMBL" id="RDE88719.1"/>
    </source>
</evidence>
<evidence type="ECO:0000256" key="3">
    <source>
        <dbReference type="ARBA" id="ARBA00022448"/>
    </source>
</evidence>
<dbReference type="GO" id="GO:0005304">
    <property type="term" value="F:L-valine transmembrane transporter activity"/>
    <property type="evidence" value="ECO:0007669"/>
    <property type="project" value="TreeGrafter"/>
</dbReference>
<proteinExistence type="inferred from homology"/>
<keyword evidence="7 9" id="KW-1133">Transmembrane helix</keyword>
<keyword evidence="8 9" id="KW-0472">Membrane</keyword>
<feature type="transmembrane region" description="Helical" evidence="9">
    <location>
        <begin position="407"/>
        <end position="427"/>
    </location>
</feature>
<evidence type="ECO:0000256" key="4">
    <source>
        <dbReference type="ARBA" id="ARBA00022475"/>
    </source>
</evidence>
<feature type="transmembrane region" description="Helical" evidence="9">
    <location>
        <begin position="7"/>
        <end position="26"/>
    </location>
</feature>
<dbReference type="Gene3D" id="1.20.1740.10">
    <property type="entry name" value="Amino acid/polyamine transporter I"/>
    <property type="match status" value="1"/>
</dbReference>
<evidence type="ECO:0000313" key="11">
    <source>
        <dbReference type="Proteomes" id="UP000253910"/>
    </source>
</evidence>
<feature type="transmembrane region" description="Helical" evidence="9">
    <location>
        <begin position="369"/>
        <end position="387"/>
    </location>
</feature>
<feature type="transmembrane region" description="Helical" evidence="9">
    <location>
        <begin position="224"/>
        <end position="248"/>
    </location>
</feature>
<dbReference type="NCBIfam" id="TIGR00796">
    <property type="entry name" value="livcs"/>
    <property type="match status" value="1"/>
</dbReference>
<feature type="transmembrane region" description="Helical" evidence="9">
    <location>
        <begin position="38"/>
        <end position="64"/>
    </location>
</feature>
<evidence type="ECO:0000256" key="6">
    <source>
        <dbReference type="ARBA" id="ARBA00022970"/>
    </source>
</evidence>
<dbReference type="AlphaFoldDB" id="A0A369Z582"/>
<keyword evidence="5 9" id="KW-0812">Transmembrane</keyword>
<evidence type="ECO:0000256" key="5">
    <source>
        <dbReference type="ARBA" id="ARBA00022692"/>
    </source>
</evidence>
<comment type="caution">
    <text evidence="10">The sequence shown here is derived from an EMBL/GenBank/DDBJ whole genome shotgun (WGS) entry which is preliminary data.</text>
</comment>
<organism evidence="10 11">
    <name type="scientific">Haemophilus parainfluenzae</name>
    <dbReference type="NCBI Taxonomy" id="729"/>
    <lineage>
        <taxon>Bacteria</taxon>
        <taxon>Pseudomonadati</taxon>
        <taxon>Pseudomonadota</taxon>
        <taxon>Gammaproteobacteria</taxon>
        <taxon>Pasteurellales</taxon>
        <taxon>Pasteurellaceae</taxon>
        <taxon>Haemophilus</taxon>
    </lineage>
</organism>
<dbReference type="GO" id="GO:0015820">
    <property type="term" value="P:L-leucine transport"/>
    <property type="evidence" value="ECO:0007669"/>
    <property type="project" value="TreeGrafter"/>
</dbReference>
<dbReference type="Pfam" id="PF05525">
    <property type="entry name" value="Branch_AA_trans"/>
    <property type="match status" value="1"/>
</dbReference>
<name>A0A369Z582_HAEPA</name>
<dbReference type="EMBL" id="QEPW01000025">
    <property type="protein sequence ID" value="RDE88719.1"/>
    <property type="molecule type" value="Genomic_DNA"/>
</dbReference>
<dbReference type="PANTHER" id="PTHR30588:SF0">
    <property type="entry name" value="BRANCHED-CHAIN AMINO ACID PERMEASE BRNQ"/>
    <property type="match status" value="1"/>
</dbReference>
<comment type="similarity">
    <text evidence="2 9">Belongs to the branched chain amino acid transporter family.</text>
</comment>
<dbReference type="GO" id="GO:0005886">
    <property type="term" value="C:plasma membrane"/>
    <property type="evidence" value="ECO:0007669"/>
    <property type="project" value="UniProtKB-SubCell"/>
</dbReference>
<dbReference type="RefSeq" id="WP_065244035.1">
    <property type="nucleotide sequence ID" value="NZ_QEPW01000025.1"/>
</dbReference>
<sequence>MFSKKDIIVLGMMVFALFLGAGNIIFPPMEGYTAGNHWATASMGFVVTGVLMPFITLVVVSVLGRGEELTKDLPNWAGVAFLTILYLVIGSTFAMPRITNVAYEMAWLPLGLFEDSETARLIFSVLFNIIAMGFMIRPSTIISTVGEVMTPALLVLLVVVGITVFVSPLSDIVAPSQAYAENSALTTGLISGYQTMDLLAAIAFGGIVARALAAKNVTNPQKIVKYTISAGLVSVILLGCLYFSLFYLGATSDAVAQGATNGGQIFSRYVNSLFGSAGTWIMAGIITLASLTTLVGVTSACGDYFSKFSTRFSYPFWIVFFTVMTTIISQYGLTKLLRVTIPALFLIYPMAIMLVVLQLVRNKLPSIRLSYYTTIFVTVCFSLIDSLKNLDMLPEGLHQIMTHFPLYSQGLAWLVPALCTLVLSMIFGKNILK</sequence>
<feature type="transmembrane region" description="Helical" evidence="9">
    <location>
        <begin position="339"/>
        <end position="357"/>
    </location>
</feature>
<gene>
    <name evidence="10" type="primary">brnQ</name>
    <name evidence="10" type="ORF">DPV87_09905</name>
</gene>
<feature type="transmembrane region" description="Helical" evidence="9">
    <location>
        <begin position="118"/>
        <end position="136"/>
    </location>
</feature>
<dbReference type="InterPro" id="IPR004685">
    <property type="entry name" value="Brnchd-chn_aa_trnsp_Livcs"/>
</dbReference>
<feature type="transmembrane region" description="Helical" evidence="9">
    <location>
        <begin position="280"/>
        <end position="302"/>
    </location>
</feature>
<dbReference type="GO" id="GO:0015188">
    <property type="term" value="F:L-isoleucine transmembrane transporter activity"/>
    <property type="evidence" value="ECO:0007669"/>
    <property type="project" value="TreeGrafter"/>
</dbReference>
<comment type="subcellular location">
    <subcellularLocation>
        <location evidence="9">Cell inner membrane</location>
        <topology evidence="9">Multi-pass membrane protein</topology>
    </subcellularLocation>
    <subcellularLocation>
        <location evidence="1">Cell membrane</location>
        <topology evidence="1">Multi-pass membrane protein</topology>
    </subcellularLocation>
</comment>
<feature type="transmembrane region" description="Helical" evidence="9">
    <location>
        <begin position="148"/>
        <end position="170"/>
    </location>
</feature>
<feature type="transmembrane region" description="Helical" evidence="9">
    <location>
        <begin position="314"/>
        <end position="333"/>
    </location>
</feature>
<dbReference type="Proteomes" id="UP000253910">
    <property type="component" value="Unassembled WGS sequence"/>
</dbReference>
<keyword evidence="4" id="KW-1003">Cell membrane</keyword>
<feature type="transmembrane region" description="Helical" evidence="9">
    <location>
        <begin position="76"/>
        <end position="98"/>
    </location>
</feature>
<keyword evidence="6 9" id="KW-0029">Amino-acid transport</keyword>
<evidence type="ECO:0000256" key="2">
    <source>
        <dbReference type="ARBA" id="ARBA00008540"/>
    </source>
</evidence>
<evidence type="ECO:0000256" key="7">
    <source>
        <dbReference type="ARBA" id="ARBA00022989"/>
    </source>
</evidence>
<accession>A0A369Z582</accession>
<evidence type="ECO:0000256" key="9">
    <source>
        <dbReference type="RuleBase" id="RU362122"/>
    </source>
</evidence>
<dbReference type="GO" id="GO:0015818">
    <property type="term" value="P:isoleucine transport"/>
    <property type="evidence" value="ECO:0007669"/>
    <property type="project" value="TreeGrafter"/>
</dbReference>
<evidence type="ECO:0000256" key="8">
    <source>
        <dbReference type="ARBA" id="ARBA00023136"/>
    </source>
</evidence>
<reference evidence="10 11" key="1">
    <citation type="submission" date="2018-05" db="EMBL/GenBank/DDBJ databases">
        <title>Draft Genome Sequences for a Diverse set of 7 Haemophilus Species.</title>
        <authorList>
            <person name="Nichols M."/>
            <person name="Topaz N."/>
            <person name="Wang X."/>
            <person name="Wang X."/>
            <person name="Boxrud D."/>
        </authorList>
    </citation>
    <scope>NUCLEOTIDE SEQUENCE [LARGE SCALE GENOMIC DNA]</scope>
    <source>
        <strain evidence="10 11">C2008001710</strain>
    </source>
</reference>
<keyword evidence="3 9" id="KW-0813">Transport</keyword>
<comment type="function">
    <text evidence="9">Component of the transport system for branched-chain amino acids.</text>
</comment>
<dbReference type="PANTHER" id="PTHR30588">
    <property type="entry name" value="BRANCHED-CHAIN AMINO ACID TRANSPORT SYSTEM 2 CARRIER PROTEIN"/>
    <property type="match status" value="1"/>
</dbReference>
<protein>
    <recommendedName>
        <fullName evidence="9">Branched-chain amino acid transport system carrier protein</fullName>
    </recommendedName>
</protein>
<evidence type="ECO:0000256" key="1">
    <source>
        <dbReference type="ARBA" id="ARBA00004651"/>
    </source>
</evidence>